<feature type="domain" description="SH3b" evidence="2">
    <location>
        <begin position="44"/>
        <end position="108"/>
    </location>
</feature>
<protein>
    <submittedName>
        <fullName evidence="3">SH3 domain-containing protein</fullName>
    </submittedName>
</protein>
<dbReference type="InterPro" id="IPR003646">
    <property type="entry name" value="SH3-like_bac-type"/>
</dbReference>
<dbReference type="Proteomes" id="UP001290455">
    <property type="component" value="Unassembled WGS sequence"/>
</dbReference>
<keyword evidence="4" id="KW-1185">Reference proteome</keyword>
<organism evidence="3 4">
    <name type="scientific">Robertmurraya mangrovi</name>
    <dbReference type="NCBI Taxonomy" id="3098077"/>
    <lineage>
        <taxon>Bacteria</taxon>
        <taxon>Bacillati</taxon>
        <taxon>Bacillota</taxon>
        <taxon>Bacilli</taxon>
        <taxon>Bacillales</taxon>
        <taxon>Bacillaceae</taxon>
        <taxon>Robertmurraya</taxon>
    </lineage>
</organism>
<evidence type="ECO:0000313" key="4">
    <source>
        <dbReference type="Proteomes" id="UP001290455"/>
    </source>
</evidence>
<dbReference type="Pfam" id="PF08239">
    <property type="entry name" value="SH3_3"/>
    <property type="match status" value="1"/>
</dbReference>
<comment type="caution">
    <text evidence="3">The sequence shown here is derived from an EMBL/GenBank/DDBJ whole genome shotgun (WGS) entry which is preliminary data.</text>
</comment>
<proteinExistence type="predicted"/>
<dbReference type="RefSeq" id="WP_322447372.1">
    <property type="nucleotide sequence ID" value="NZ_JAXOFX010000010.1"/>
</dbReference>
<feature type="signal peptide" evidence="1">
    <location>
        <begin position="1"/>
        <end position="22"/>
    </location>
</feature>
<dbReference type="Gene3D" id="2.30.30.40">
    <property type="entry name" value="SH3 Domains"/>
    <property type="match status" value="1"/>
</dbReference>
<keyword evidence="1" id="KW-0732">Signal</keyword>
<gene>
    <name evidence="3" type="ORF">SM124_15240</name>
</gene>
<evidence type="ECO:0000256" key="1">
    <source>
        <dbReference type="SAM" id="SignalP"/>
    </source>
</evidence>
<evidence type="ECO:0000313" key="3">
    <source>
        <dbReference type="EMBL" id="MDZ5473072.1"/>
    </source>
</evidence>
<dbReference type="EMBL" id="JAXOFX010000010">
    <property type="protein sequence ID" value="MDZ5473072.1"/>
    <property type="molecule type" value="Genomic_DNA"/>
</dbReference>
<evidence type="ECO:0000259" key="2">
    <source>
        <dbReference type="PROSITE" id="PS51781"/>
    </source>
</evidence>
<feature type="chain" id="PRO_5045136465" evidence="1">
    <location>
        <begin position="23"/>
        <end position="298"/>
    </location>
</feature>
<sequence>MKKILIATLLILLVSSYPTTQATTINAAEKASVKVVKKYYKGENMYAVIKPLFVDVYSGPGTSYKKIRKIKRFVHPVIVEKMSNGWYRVGYPGDEKHYIDGKHVSKLVPDSKISEFIEPVRTFKKLSKKAPVPKTKVPSLKGKPTNNPETNLKMIGETLGFGLGAGRFDNDYSFAPNGTLAVSEYGKEVLTYNTNKVSEAFLDISSWDYPGVSEEEKLIPSTVREILRFYYPTYYHELYTVIYNIAHEKNMDSYTEETFYLDNRQVRFHYSKHLGSLTVCIGKKGYKYNSGFHYRKKI</sequence>
<dbReference type="PROSITE" id="PS51781">
    <property type="entry name" value="SH3B"/>
    <property type="match status" value="1"/>
</dbReference>
<name>A0ABU5J129_9BACI</name>
<accession>A0ABU5J129</accession>
<reference evidence="3 4" key="1">
    <citation type="submission" date="2023-11" db="EMBL/GenBank/DDBJ databases">
        <title>Bacillus jintuensis, isolated from a mudflat on the Beibu Gulf coast.</title>
        <authorList>
            <person name="Li M."/>
        </authorList>
    </citation>
    <scope>NUCLEOTIDE SEQUENCE [LARGE SCALE GENOMIC DNA]</scope>
    <source>
        <strain evidence="3 4">31A1R</strain>
    </source>
</reference>